<evidence type="ECO:0000313" key="8">
    <source>
        <dbReference type="Proteomes" id="UP000231098"/>
    </source>
</evidence>
<sequence>MNNPVVSVVIPAFNEEKSIAKCLQSVCGQDFNKPFEVILVNNNSSDKTEEIASKFPVKILSEPKQGYVYALIKGFSRAKGEYVALTDADTVVPRDWLSKIYFEYKNDSKTVAVGGGAVMTPKNFYLWVIDLVLNAASSIFKIFSGFNFSVKKSTYDQLGGFREDLNFNVDTDLCFRLKRCGRVVFLRDNKVITSSRHYRGIKGIFYSAKGILNVISLKILNRTLFFNFGDAR</sequence>
<protein>
    <recommendedName>
        <fullName evidence="6">Glycosyltransferase 2-like domain-containing protein</fullName>
    </recommendedName>
</protein>
<keyword evidence="3" id="KW-0328">Glycosyltransferase</keyword>
<dbReference type="InterPro" id="IPR001173">
    <property type="entry name" value="Glyco_trans_2-like"/>
</dbReference>
<comment type="subcellular location">
    <subcellularLocation>
        <location evidence="1">Cell membrane</location>
    </subcellularLocation>
</comment>
<dbReference type="GO" id="GO:0005886">
    <property type="term" value="C:plasma membrane"/>
    <property type="evidence" value="ECO:0007669"/>
    <property type="project" value="UniProtKB-SubCell"/>
</dbReference>
<keyword evidence="5" id="KW-0472">Membrane</keyword>
<evidence type="ECO:0000313" key="7">
    <source>
        <dbReference type="EMBL" id="PIS21221.1"/>
    </source>
</evidence>
<dbReference type="Gene3D" id="3.90.550.10">
    <property type="entry name" value="Spore Coat Polysaccharide Biosynthesis Protein SpsA, Chain A"/>
    <property type="match status" value="1"/>
</dbReference>
<dbReference type="InterPro" id="IPR029044">
    <property type="entry name" value="Nucleotide-diphossugar_trans"/>
</dbReference>
<dbReference type="AlphaFoldDB" id="A0A2H0X8Q1"/>
<proteinExistence type="predicted"/>
<comment type="caution">
    <text evidence="7">The sequence shown here is derived from an EMBL/GenBank/DDBJ whole genome shotgun (WGS) entry which is preliminary data.</text>
</comment>
<gene>
    <name evidence="7" type="ORF">COT51_03860</name>
</gene>
<dbReference type="CDD" id="cd06423">
    <property type="entry name" value="CESA_like"/>
    <property type="match status" value="1"/>
</dbReference>
<evidence type="ECO:0000256" key="3">
    <source>
        <dbReference type="ARBA" id="ARBA00022676"/>
    </source>
</evidence>
<evidence type="ECO:0000256" key="2">
    <source>
        <dbReference type="ARBA" id="ARBA00022475"/>
    </source>
</evidence>
<evidence type="ECO:0000259" key="6">
    <source>
        <dbReference type="Pfam" id="PF00535"/>
    </source>
</evidence>
<evidence type="ECO:0000256" key="4">
    <source>
        <dbReference type="ARBA" id="ARBA00022679"/>
    </source>
</evidence>
<feature type="domain" description="Glycosyltransferase 2-like" evidence="6">
    <location>
        <begin position="7"/>
        <end position="127"/>
    </location>
</feature>
<keyword evidence="2" id="KW-1003">Cell membrane</keyword>
<dbReference type="Pfam" id="PF00535">
    <property type="entry name" value="Glycos_transf_2"/>
    <property type="match status" value="1"/>
</dbReference>
<reference evidence="8" key="1">
    <citation type="submission" date="2017-09" db="EMBL/GenBank/DDBJ databases">
        <title>Depth-based differentiation of microbial function through sediment-hosted aquifers and enrichment of novel symbionts in the deep terrestrial subsurface.</title>
        <authorList>
            <person name="Probst A.J."/>
            <person name="Ladd B."/>
            <person name="Jarett J.K."/>
            <person name="Geller-Mcgrath D.E."/>
            <person name="Sieber C.M.K."/>
            <person name="Emerson J.B."/>
            <person name="Anantharaman K."/>
            <person name="Thomas B.C."/>
            <person name="Malmstrom R."/>
            <person name="Stieglmeier M."/>
            <person name="Klingl A."/>
            <person name="Woyke T."/>
            <person name="Ryan C.M."/>
            <person name="Banfield J.F."/>
        </authorList>
    </citation>
    <scope>NUCLEOTIDE SEQUENCE [LARGE SCALE GENOMIC DNA]</scope>
</reference>
<keyword evidence="4" id="KW-0808">Transferase</keyword>
<dbReference type="EMBL" id="PEYV01000063">
    <property type="protein sequence ID" value="PIS21221.1"/>
    <property type="molecule type" value="Genomic_DNA"/>
</dbReference>
<dbReference type="PANTHER" id="PTHR43646">
    <property type="entry name" value="GLYCOSYLTRANSFERASE"/>
    <property type="match status" value="1"/>
</dbReference>
<dbReference type="SUPFAM" id="SSF53448">
    <property type="entry name" value="Nucleotide-diphospho-sugar transferases"/>
    <property type="match status" value="1"/>
</dbReference>
<dbReference type="GO" id="GO:0016757">
    <property type="term" value="F:glycosyltransferase activity"/>
    <property type="evidence" value="ECO:0007669"/>
    <property type="project" value="UniProtKB-KW"/>
</dbReference>
<organism evidence="7 8">
    <name type="scientific">candidate division WWE3 bacterium CG08_land_8_20_14_0_20_41_15</name>
    <dbReference type="NCBI Taxonomy" id="1975086"/>
    <lineage>
        <taxon>Bacteria</taxon>
        <taxon>Katanobacteria</taxon>
    </lineage>
</organism>
<dbReference type="PANTHER" id="PTHR43646:SF2">
    <property type="entry name" value="GLYCOSYLTRANSFERASE 2-LIKE DOMAIN-CONTAINING PROTEIN"/>
    <property type="match status" value="1"/>
</dbReference>
<evidence type="ECO:0000256" key="5">
    <source>
        <dbReference type="ARBA" id="ARBA00023136"/>
    </source>
</evidence>
<name>A0A2H0X8Q1_UNCKA</name>
<evidence type="ECO:0000256" key="1">
    <source>
        <dbReference type="ARBA" id="ARBA00004236"/>
    </source>
</evidence>
<accession>A0A2H0X8Q1</accession>
<dbReference type="Proteomes" id="UP000231098">
    <property type="component" value="Unassembled WGS sequence"/>
</dbReference>